<name>A0ABX3IJE4_9BACT</name>
<protein>
    <submittedName>
        <fullName evidence="5">von Willebrand factor A</fullName>
    </submittedName>
</protein>
<dbReference type="Pfam" id="PF25106">
    <property type="entry name" value="VWA_4"/>
    <property type="match status" value="1"/>
</dbReference>
<dbReference type="CDD" id="cd00198">
    <property type="entry name" value="vWFA"/>
    <property type="match status" value="1"/>
</dbReference>
<sequence length="348" mass="38399">MKKIILLSFIILIFIFGCVNIPTLPKLIPKDPEGVLKPSTSLYTDLTLYLTTDKTPFLVPLSVPDYVRLKLSVPDISNLSDSEIKVFEDNKAQGFLLFKESEKRTQIDIMIVLDTTGSMYNAIEGVKNSIQNLIITLEASGLDARIGIVPFDDAAPSKNITVSPAWLDLSDASSAKNFVSSLSAYGGGDFPENPYAGIMYAFNNASWRTSSQKIIILITDASAHYKSESYPGDAEGETLYNKSEVIDAITGYVTVHGAFVPTYYYNITDTDFSNPEDPREIIEKTGGIVNYTDSSGNVDLTNIGLLEYISSSWIIAFESDSPNATHTIEVFIDHENLKGYKKLENVNY</sequence>
<keyword evidence="6" id="KW-1185">Reference proteome</keyword>
<evidence type="ECO:0000313" key="5">
    <source>
        <dbReference type="EMBL" id="ONN26788.1"/>
    </source>
</evidence>
<feature type="domain" description="VWFA" evidence="4">
    <location>
        <begin position="108"/>
        <end position="309"/>
    </location>
</feature>
<dbReference type="PROSITE" id="PS50234">
    <property type="entry name" value="VWFA"/>
    <property type="match status" value="1"/>
</dbReference>
<organism evidence="5 6">
    <name type="scientific">Thermosipho affectus</name>
    <dbReference type="NCBI Taxonomy" id="660294"/>
    <lineage>
        <taxon>Bacteria</taxon>
        <taxon>Thermotogati</taxon>
        <taxon>Thermotogota</taxon>
        <taxon>Thermotogae</taxon>
        <taxon>Thermotogales</taxon>
        <taxon>Fervidobacteriaceae</taxon>
        <taxon>Thermosipho</taxon>
    </lineage>
</organism>
<dbReference type="PANTHER" id="PTHR47763">
    <property type="entry name" value="ALPHA-PROTEIN KINASE VWKA"/>
    <property type="match status" value="1"/>
</dbReference>
<gene>
    <name evidence="5" type="ORF">XJ44_07960</name>
</gene>
<dbReference type="SMART" id="SM00327">
    <property type="entry name" value="VWA"/>
    <property type="match status" value="1"/>
</dbReference>
<dbReference type="PROSITE" id="PS51257">
    <property type="entry name" value="PROKAR_LIPOPROTEIN"/>
    <property type="match status" value="1"/>
</dbReference>
<comment type="caution">
    <text evidence="5">The sequence shown here is derived from an EMBL/GenBank/DDBJ whole genome shotgun (WGS) entry which is preliminary data.</text>
</comment>
<evidence type="ECO:0000313" key="6">
    <source>
        <dbReference type="Proteomes" id="UP000242616"/>
    </source>
</evidence>
<accession>A0ABX3IJE4</accession>
<reference evidence="5 6" key="1">
    <citation type="submission" date="2015-06" db="EMBL/GenBank/DDBJ databases">
        <title>Genome sequencing of Thermotogales isolates from hydrothermal vents.</title>
        <authorList>
            <person name="Haverkamp T.H."/>
            <person name="Kublanov I.V."/>
            <person name="Nesbo C.L."/>
        </authorList>
    </citation>
    <scope>NUCLEOTIDE SEQUENCE [LARGE SCALE GENOMIC DNA]</scope>
    <source>
        <strain evidence="6">ik275mar</strain>
    </source>
</reference>
<evidence type="ECO:0000256" key="2">
    <source>
        <dbReference type="ARBA" id="ARBA00022525"/>
    </source>
</evidence>
<keyword evidence="3" id="KW-0732">Signal</keyword>
<evidence type="ECO:0000259" key="4">
    <source>
        <dbReference type="PROSITE" id="PS50234"/>
    </source>
</evidence>
<comment type="subcellular location">
    <subcellularLocation>
        <location evidence="1">Secreted</location>
    </subcellularLocation>
</comment>
<dbReference type="InterPro" id="IPR002035">
    <property type="entry name" value="VWF_A"/>
</dbReference>
<dbReference type="SUPFAM" id="SSF53300">
    <property type="entry name" value="vWA-like"/>
    <property type="match status" value="1"/>
</dbReference>
<evidence type="ECO:0000256" key="3">
    <source>
        <dbReference type="ARBA" id="ARBA00022729"/>
    </source>
</evidence>
<keyword evidence="2" id="KW-0964">Secreted</keyword>
<proteinExistence type="predicted"/>
<dbReference type="Proteomes" id="UP000242616">
    <property type="component" value="Unassembled WGS sequence"/>
</dbReference>
<dbReference type="InterPro" id="IPR056861">
    <property type="entry name" value="HMCN1-like_VWA"/>
</dbReference>
<dbReference type="InterPro" id="IPR036465">
    <property type="entry name" value="vWFA_dom_sf"/>
</dbReference>
<evidence type="ECO:0000256" key="1">
    <source>
        <dbReference type="ARBA" id="ARBA00004613"/>
    </source>
</evidence>
<dbReference type="InterPro" id="IPR052969">
    <property type="entry name" value="Thr-specific_kinase-like"/>
</dbReference>
<dbReference type="Gene3D" id="3.40.50.410">
    <property type="entry name" value="von Willebrand factor, type A domain"/>
    <property type="match status" value="1"/>
</dbReference>
<dbReference type="RefSeq" id="WP_077198650.1">
    <property type="nucleotide sequence ID" value="NZ_LBFC01000022.1"/>
</dbReference>
<dbReference type="EMBL" id="LBFC01000022">
    <property type="protein sequence ID" value="ONN26788.1"/>
    <property type="molecule type" value="Genomic_DNA"/>
</dbReference>
<dbReference type="PANTHER" id="PTHR47763:SF1">
    <property type="entry name" value="DUF659 DOMAIN-CONTAINING PROTEIN"/>
    <property type="match status" value="1"/>
</dbReference>